<dbReference type="PANTHER" id="PTHR12849">
    <property type="entry name" value="RNA LARIAT DEBRANCHING ENZYME"/>
    <property type="match status" value="1"/>
</dbReference>
<comment type="subcellular location">
    <subcellularLocation>
        <location evidence="4">Nucleus</location>
    </subcellularLocation>
</comment>
<feature type="region of interest" description="Disordered" evidence="13">
    <location>
        <begin position="16"/>
        <end position="42"/>
    </location>
</feature>
<dbReference type="GO" id="GO:0000398">
    <property type="term" value="P:mRNA splicing, via spliceosome"/>
    <property type="evidence" value="ECO:0007669"/>
    <property type="project" value="TreeGrafter"/>
</dbReference>
<keyword evidence="7" id="KW-0479">Metal-binding</keyword>
<dbReference type="PANTHER" id="PTHR12849:SF0">
    <property type="entry name" value="LARIAT DEBRANCHING ENZYME"/>
    <property type="match status" value="1"/>
</dbReference>
<comment type="cofactor">
    <cofactor evidence="3">
        <name>Fe(2+)</name>
        <dbReference type="ChEBI" id="CHEBI:29033"/>
    </cofactor>
</comment>
<evidence type="ECO:0000259" key="15">
    <source>
        <dbReference type="Pfam" id="PF05011"/>
    </source>
</evidence>
<dbReference type="GO" id="GO:0046872">
    <property type="term" value="F:metal ion binding"/>
    <property type="evidence" value="ECO:0007669"/>
    <property type="project" value="UniProtKB-KW"/>
</dbReference>
<feature type="compositionally biased region" description="Low complexity" evidence="13">
    <location>
        <begin position="21"/>
        <end position="42"/>
    </location>
</feature>
<keyword evidence="10" id="KW-0408">Iron</keyword>
<comment type="cofactor">
    <cofactor evidence="1">
        <name>Mn(2+)</name>
        <dbReference type="ChEBI" id="CHEBI:29035"/>
    </cofactor>
</comment>
<dbReference type="AlphaFoldDB" id="A0AAW3AZF6"/>
<evidence type="ECO:0000256" key="6">
    <source>
        <dbReference type="ARBA" id="ARBA00022664"/>
    </source>
</evidence>
<dbReference type="Pfam" id="PF05011">
    <property type="entry name" value="DBR1"/>
    <property type="match status" value="1"/>
</dbReference>
<dbReference type="CDD" id="cd00844">
    <property type="entry name" value="MPP_Dbr1_N"/>
    <property type="match status" value="1"/>
</dbReference>
<name>A0AAW3AZF6_9TRYP</name>
<feature type="domain" description="Lariat debranching enzyme C-terminal" evidence="15">
    <location>
        <begin position="342"/>
        <end position="436"/>
    </location>
</feature>
<comment type="cofactor">
    <cofactor evidence="2">
        <name>Zn(2+)</name>
        <dbReference type="ChEBI" id="CHEBI:29105"/>
    </cofactor>
</comment>
<evidence type="ECO:0000256" key="1">
    <source>
        <dbReference type="ARBA" id="ARBA00001936"/>
    </source>
</evidence>
<dbReference type="Proteomes" id="UP001482455">
    <property type="component" value="Unassembled WGS sequence"/>
</dbReference>
<keyword evidence="9" id="KW-0862">Zinc</keyword>
<evidence type="ECO:0000256" key="13">
    <source>
        <dbReference type="SAM" id="MobiDB-lite"/>
    </source>
</evidence>
<evidence type="ECO:0000256" key="4">
    <source>
        <dbReference type="ARBA" id="ARBA00004123"/>
    </source>
</evidence>
<protein>
    <submittedName>
        <fullName evidence="16">Calcineurin-like phosphoesterase</fullName>
    </submittedName>
</protein>
<feature type="region of interest" description="Disordered" evidence="13">
    <location>
        <begin position="576"/>
        <end position="632"/>
    </location>
</feature>
<organism evidence="16 17">
    <name type="scientific">Leishmania utingensis</name>
    <dbReference type="NCBI Taxonomy" id="653362"/>
    <lineage>
        <taxon>Eukaryota</taxon>
        <taxon>Discoba</taxon>
        <taxon>Euglenozoa</taxon>
        <taxon>Kinetoplastea</taxon>
        <taxon>Metakinetoplastina</taxon>
        <taxon>Trypanosomatida</taxon>
        <taxon>Trypanosomatidae</taxon>
        <taxon>Leishmaniinae</taxon>
        <taxon>Leishmania</taxon>
    </lineage>
</organism>
<dbReference type="EMBL" id="JBAMZL010000001">
    <property type="protein sequence ID" value="KAL0515834.1"/>
    <property type="molecule type" value="Genomic_DNA"/>
</dbReference>
<evidence type="ECO:0000256" key="9">
    <source>
        <dbReference type="ARBA" id="ARBA00022833"/>
    </source>
</evidence>
<gene>
    <name evidence="16" type="ORF">Q4I30_000296</name>
</gene>
<dbReference type="SUPFAM" id="SSF56300">
    <property type="entry name" value="Metallo-dependent phosphatases"/>
    <property type="match status" value="1"/>
</dbReference>
<dbReference type="Pfam" id="PF00149">
    <property type="entry name" value="Metallophos"/>
    <property type="match status" value="1"/>
</dbReference>
<keyword evidence="8" id="KW-0378">Hydrolase</keyword>
<evidence type="ECO:0000256" key="2">
    <source>
        <dbReference type="ARBA" id="ARBA00001947"/>
    </source>
</evidence>
<evidence type="ECO:0000313" key="17">
    <source>
        <dbReference type="Proteomes" id="UP001482455"/>
    </source>
</evidence>
<keyword evidence="12" id="KW-0539">Nucleus</keyword>
<comment type="caution">
    <text evidence="16">The sequence shown here is derived from an EMBL/GenBank/DDBJ whole genome shotgun (WGS) entry which is preliminary data.</text>
</comment>
<evidence type="ECO:0000256" key="12">
    <source>
        <dbReference type="ARBA" id="ARBA00023242"/>
    </source>
</evidence>
<keyword evidence="17" id="KW-1185">Reference proteome</keyword>
<dbReference type="InterPro" id="IPR007708">
    <property type="entry name" value="DBR1_C"/>
</dbReference>
<dbReference type="GO" id="GO:0005634">
    <property type="term" value="C:nucleus"/>
    <property type="evidence" value="ECO:0007669"/>
    <property type="project" value="UniProtKB-SubCell"/>
</dbReference>
<keyword evidence="6" id="KW-0507">mRNA processing</keyword>
<dbReference type="InterPro" id="IPR041816">
    <property type="entry name" value="Dbr1_N"/>
</dbReference>
<feature type="domain" description="Calcineurin-like phosphoesterase" evidence="14">
    <location>
        <begin position="50"/>
        <end position="318"/>
    </location>
</feature>
<evidence type="ECO:0000313" key="16">
    <source>
        <dbReference type="EMBL" id="KAL0515834.1"/>
    </source>
</evidence>
<dbReference type="InterPro" id="IPR029052">
    <property type="entry name" value="Metallo-depent_PP-like"/>
</dbReference>
<sequence>MSLAHKIFATLKASGDSALPSPTASTAGQSGTAATTSASPSGSWNERFYHIAVQGCCHGELDRIYNSCSEHERQTGKRIDVLLCCGDFQAVRTTGDLDSMAVPDKYKVLGDFHKYYADVSDASAVHKAQTAAPYLTIFVGGNHENSDLLAQESYGGFVAPNVFYLGHSSVVTIDDCLTIAGLSGIFKEPDYDRPYPPRPYAVNPMAKKSAYHVRRIEVEKLHAYLRATQELRSSSSSIETTKVTPAASPAALPPMVDLFLSHDWPVGITSYGDEAQLLRFKPYFKDDICRHALGNPHTMRLLQEAKAPYWFAAHLHCYFEATVAHPSPSATETMAAAAAAASTRFVALDKCAKGHGFLTFIDIPRVRQGCSSTSVASACSELAALQLGGQRHSTATVLGASRIRRDPVWLEVLRVSHQFVAANRTVDAGLGGGGFDVEKAVKEVVASYRSATRPSAAALLAPTTKMLLAALQLSPALPFQQMAPTATSPEYPLRRTDGRRPISTSWCDGTAWQNRDSVRGFGDALQPHHPRARTEVMSTSSVSTAAPVSSTPLWYTADTQPSQHPPTSALSLFEDVEPTSNTSALSSTPGMTAAHVSTSSACTEGGGGTPPRAPAATTLSWLEDTTQRQQQQ</sequence>
<evidence type="ECO:0000256" key="7">
    <source>
        <dbReference type="ARBA" id="ARBA00022723"/>
    </source>
</evidence>
<dbReference type="GO" id="GO:0008419">
    <property type="term" value="F:RNA lariat debranching enzyme activity"/>
    <property type="evidence" value="ECO:0007669"/>
    <property type="project" value="UniProtKB-ARBA"/>
</dbReference>
<evidence type="ECO:0000256" key="3">
    <source>
        <dbReference type="ARBA" id="ARBA00001954"/>
    </source>
</evidence>
<evidence type="ECO:0000259" key="14">
    <source>
        <dbReference type="Pfam" id="PF00149"/>
    </source>
</evidence>
<reference evidence="16 17" key="1">
    <citation type="submission" date="2024-02" db="EMBL/GenBank/DDBJ databases">
        <title>FIRST GENOME SEQUENCES OF Leishmania (Viannia) shawi, Leishmania (Viannia) lindenbergi AND Leishmania (Viannia) utingensis.</title>
        <authorList>
            <person name="Resadore F."/>
            <person name="Custodio M.G.F."/>
            <person name="Boite M.C."/>
            <person name="Cupolillo E."/>
            <person name="Ferreira G.E.M."/>
        </authorList>
    </citation>
    <scope>NUCLEOTIDE SEQUENCE [LARGE SCALE GENOMIC DNA]</scope>
    <source>
        <strain evidence="16 17">ITUB/BR/1977/M4964</strain>
    </source>
</reference>
<feature type="compositionally biased region" description="Polar residues" evidence="13">
    <location>
        <begin position="619"/>
        <end position="632"/>
    </location>
</feature>
<accession>A0AAW3AZF6</accession>
<dbReference type="InterPro" id="IPR004843">
    <property type="entry name" value="Calcineurin-like_PHP"/>
</dbReference>
<evidence type="ECO:0000256" key="5">
    <source>
        <dbReference type="ARBA" id="ARBA00006045"/>
    </source>
</evidence>
<comment type="similarity">
    <text evidence="5">Belongs to the lariat debranching enzyme family.</text>
</comment>
<evidence type="ECO:0000256" key="8">
    <source>
        <dbReference type="ARBA" id="ARBA00022801"/>
    </source>
</evidence>
<keyword evidence="11" id="KW-0464">Manganese</keyword>
<evidence type="ECO:0000256" key="10">
    <source>
        <dbReference type="ARBA" id="ARBA00023004"/>
    </source>
</evidence>
<feature type="compositionally biased region" description="Polar residues" evidence="13">
    <location>
        <begin position="578"/>
        <end position="602"/>
    </location>
</feature>
<proteinExistence type="inferred from homology"/>
<evidence type="ECO:0000256" key="11">
    <source>
        <dbReference type="ARBA" id="ARBA00023211"/>
    </source>
</evidence>